<dbReference type="Pfam" id="PF00532">
    <property type="entry name" value="Peripla_BP_1"/>
    <property type="match status" value="1"/>
</dbReference>
<organism evidence="5 6">
    <name type="scientific">Arcicella gelida</name>
    <dbReference type="NCBI Taxonomy" id="2984195"/>
    <lineage>
        <taxon>Bacteria</taxon>
        <taxon>Pseudomonadati</taxon>
        <taxon>Bacteroidota</taxon>
        <taxon>Cytophagia</taxon>
        <taxon>Cytophagales</taxon>
        <taxon>Flectobacillaceae</taxon>
        <taxon>Arcicella</taxon>
    </lineage>
</organism>
<dbReference type="InterPro" id="IPR001761">
    <property type="entry name" value="Peripla_BP/Lac1_sug-bd_dom"/>
</dbReference>
<gene>
    <name evidence="5" type="ORF">VB776_07095</name>
</gene>
<evidence type="ECO:0000259" key="4">
    <source>
        <dbReference type="PROSITE" id="PS50932"/>
    </source>
</evidence>
<evidence type="ECO:0000256" key="3">
    <source>
        <dbReference type="ARBA" id="ARBA00023163"/>
    </source>
</evidence>
<keyword evidence="1" id="KW-0805">Transcription regulation</keyword>
<dbReference type="Proteomes" id="UP001303899">
    <property type="component" value="Unassembled WGS sequence"/>
</dbReference>
<feature type="domain" description="HTH lacI-type" evidence="4">
    <location>
        <begin position="7"/>
        <end position="61"/>
    </location>
</feature>
<reference evidence="5 6" key="1">
    <citation type="submission" date="2023-12" db="EMBL/GenBank/DDBJ databases">
        <title>Novel species of the genus Arcicella isolated from rivers.</title>
        <authorList>
            <person name="Lu H."/>
        </authorList>
    </citation>
    <scope>NUCLEOTIDE SEQUENCE [LARGE SCALE GENOMIC DNA]</scope>
    <source>
        <strain evidence="5 6">DC2W</strain>
    </source>
</reference>
<dbReference type="Pfam" id="PF00356">
    <property type="entry name" value="LacI"/>
    <property type="match status" value="1"/>
</dbReference>
<comment type="caution">
    <text evidence="5">The sequence shown here is derived from an EMBL/GenBank/DDBJ whole genome shotgun (WGS) entry which is preliminary data.</text>
</comment>
<evidence type="ECO:0000256" key="1">
    <source>
        <dbReference type="ARBA" id="ARBA00023015"/>
    </source>
</evidence>
<dbReference type="PANTHER" id="PTHR30146">
    <property type="entry name" value="LACI-RELATED TRANSCRIPTIONAL REPRESSOR"/>
    <property type="match status" value="1"/>
</dbReference>
<protein>
    <submittedName>
        <fullName evidence="5">LacI family DNA-binding transcriptional regulator</fullName>
    </submittedName>
</protein>
<accession>A0ABU5S2E3</accession>
<evidence type="ECO:0000313" key="5">
    <source>
        <dbReference type="EMBL" id="MEA5402673.1"/>
    </source>
</evidence>
<name>A0ABU5S2E3_9BACT</name>
<dbReference type="EMBL" id="JAYGIL010000006">
    <property type="protein sequence ID" value="MEA5402673.1"/>
    <property type="molecule type" value="Genomic_DNA"/>
</dbReference>
<proteinExistence type="predicted"/>
<dbReference type="CDD" id="cd06267">
    <property type="entry name" value="PBP1_LacI_sugar_binding-like"/>
    <property type="match status" value="1"/>
</dbReference>
<dbReference type="InterPro" id="IPR010982">
    <property type="entry name" value="Lambda_DNA-bd_dom_sf"/>
</dbReference>
<dbReference type="GO" id="GO:0003677">
    <property type="term" value="F:DNA binding"/>
    <property type="evidence" value="ECO:0007669"/>
    <property type="project" value="UniProtKB-KW"/>
</dbReference>
<dbReference type="RefSeq" id="WP_323327444.1">
    <property type="nucleotide sequence ID" value="NZ_JAYGIL010000006.1"/>
</dbReference>
<dbReference type="InterPro" id="IPR000843">
    <property type="entry name" value="HTH_LacI"/>
</dbReference>
<dbReference type="SUPFAM" id="SSF53822">
    <property type="entry name" value="Periplasmic binding protein-like I"/>
    <property type="match status" value="1"/>
</dbReference>
<evidence type="ECO:0000313" key="6">
    <source>
        <dbReference type="Proteomes" id="UP001303899"/>
    </source>
</evidence>
<keyword evidence="3" id="KW-0804">Transcription</keyword>
<dbReference type="PANTHER" id="PTHR30146:SF109">
    <property type="entry name" value="HTH-TYPE TRANSCRIPTIONAL REGULATOR GALS"/>
    <property type="match status" value="1"/>
</dbReference>
<keyword evidence="6" id="KW-1185">Reference proteome</keyword>
<dbReference type="Gene3D" id="1.10.260.40">
    <property type="entry name" value="lambda repressor-like DNA-binding domains"/>
    <property type="match status" value="1"/>
</dbReference>
<dbReference type="CDD" id="cd01392">
    <property type="entry name" value="HTH_LacI"/>
    <property type="match status" value="1"/>
</dbReference>
<dbReference type="SMART" id="SM00354">
    <property type="entry name" value="HTH_LACI"/>
    <property type="match status" value="1"/>
</dbReference>
<dbReference type="PROSITE" id="PS50932">
    <property type="entry name" value="HTH_LACI_2"/>
    <property type="match status" value="1"/>
</dbReference>
<dbReference type="InterPro" id="IPR028082">
    <property type="entry name" value="Peripla_BP_I"/>
</dbReference>
<dbReference type="Gene3D" id="3.40.50.2300">
    <property type="match status" value="2"/>
</dbReference>
<evidence type="ECO:0000256" key="2">
    <source>
        <dbReference type="ARBA" id="ARBA00023125"/>
    </source>
</evidence>
<keyword evidence="2 5" id="KW-0238">DNA-binding</keyword>
<dbReference type="SUPFAM" id="SSF47413">
    <property type="entry name" value="lambda repressor-like DNA-binding domains"/>
    <property type="match status" value="1"/>
</dbReference>
<sequence>MMQKSQVTIKDIAQELGIAISTVSRALQNHPRIGLKTKEQVFEVAKRLNYVPNPAAILLRKNKTYTVGVVFPHLQEEFFSQAITGIEDVISAKGYNVVISQSRDKLERENRAIKSFISSRVDGVIASISAETTQYYSFKELENYGIPLVFFDRVPKDVAVNKVRGNIVEAAFEATSFLAKKGITKIAILNGPSNLEISNERLEGYWKALKSLSLPIFQQYIKSTDLTKEDTFKKMEELMTLPEQPQAVLCFNDYVALFAMQSCRQKGIIPNTDIHFVSFANLPITAYLDNPPMASVEQFAYKMGEQAALLLLKIIEAKQDKKLIPEEIIIGTELVVH</sequence>